<evidence type="ECO:0000313" key="1">
    <source>
        <dbReference type="EMBL" id="UYV82489.1"/>
    </source>
</evidence>
<dbReference type="InterPro" id="IPR012337">
    <property type="entry name" value="RNaseH-like_sf"/>
</dbReference>
<dbReference type="Proteomes" id="UP001235939">
    <property type="component" value="Chromosome 21"/>
</dbReference>
<accession>A0ABY6LPI7</accession>
<keyword evidence="2" id="KW-1185">Reference proteome</keyword>
<dbReference type="Gene3D" id="3.30.420.10">
    <property type="entry name" value="Ribonuclease H-like superfamily/Ribonuclease H"/>
    <property type="match status" value="1"/>
</dbReference>
<gene>
    <name evidence="1" type="ORF">LAZ67_21002488</name>
</gene>
<sequence>MEIEEFLLFYMVDEVQPTRAHTDGEFKHCHKTSYHSQTKELTGDSSKTLINMLSMFANTNQNNWHEILPFATHAYNTTISFSDS</sequence>
<name>A0ABY6LPI7_9ARAC</name>
<proteinExistence type="predicted"/>
<evidence type="ECO:0000313" key="2">
    <source>
        <dbReference type="Proteomes" id="UP001235939"/>
    </source>
</evidence>
<dbReference type="EMBL" id="CP092883">
    <property type="protein sequence ID" value="UYV82489.1"/>
    <property type="molecule type" value="Genomic_DNA"/>
</dbReference>
<dbReference type="InterPro" id="IPR036397">
    <property type="entry name" value="RNaseH_sf"/>
</dbReference>
<reference evidence="1 2" key="1">
    <citation type="submission" date="2022-01" db="EMBL/GenBank/DDBJ databases">
        <title>A chromosomal length assembly of Cordylochernes scorpioides.</title>
        <authorList>
            <person name="Zeh D."/>
            <person name="Zeh J."/>
        </authorList>
    </citation>
    <scope>NUCLEOTIDE SEQUENCE [LARGE SCALE GENOMIC DNA]</scope>
    <source>
        <strain evidence="1">IN4F17</strain>
        <tissue evidence="1">Whole Body</tissue>
    </source>
</reference>
<protein>
    <submittedName>
        <fullName evidence="1">K02A2.6-like</fullName>
    </submittedName>
</protein>
<dbReference type="SUPFAM" id="SSF53098">
    <property type="entry name" value="Ribonuclease H-like"/>
    <property type="match status" value="1"/>
</dbReference>
<organism evidence="1 2">
    <name type="scientific">Cordylochernes scorpioides</name>
    <dbReference type="NCBI Taxonomy" id="51811"/>
    <lineage>
        <taxon>Eukaryota</taxon>
        <taxon>Metazoa</taxon>
        <taxon>Ecdysozoa</taxon>
        <taxon>Arthropoda</taxon>
        <taxon>Chelicerata</taxon>
        <taxon>Arachnida</taxon>
        <taxon>Pseudoscorpiones</taxon>
        <taxon>Cheliferoidea</taxon>
        <taxon>Chernetidae</taxon>
        <taxon>Cordylochernes</taxon>
    </lineage>
</organism>